<dbReference type="Proteomes" id="UP001176960">
    <property type="component" value="Unassembled WGS sequence"/>
</dbReference>
<feature type="transmembrane region" description="Helical" evidence="2">
    <location>
        <begin position="33"/>
        <end position="54"/>
    </location>
</feature>
<name>A0AA35UF78_9PROT</name>
<evidence type="ECO:0000313" key="4">
    <source>
        <dbReference type="Proteomes" id="UP001176960"/>
    </source>
</evidence>
<gene>
    <name evidence="3" type="ORF">LMG32879_000828</name>
</gene>
<keyword evidence="2" id="KW-0472">Membrane</keyword>
<evidence type="ECO:0000256" key="2">
    <source>
        <dbReference type="SAM" id="Phobius"/>
    </source>
</evidence>
<evidence type="ECO:0000313" key="3">
    <source>
        <dbReference type="EMBL" id="CAI9120001.1"/>
    </source>
</evidence>
<dbReference type="RefSeq" id="WP_289840767.1">
    <property type="nucleotide sequence ID" value="NZ_CATKSH010000003.1"/>
</dbReference>
<evidence type="ECO:0000256" key="1">
    <source>
        <dbReference type="SAM" id="MobiDB-lite"/>
    </source>
</evidence>
<dbReference type="EMBL" id="CATKSH010000003">
    <property type="protein sequence ID" value="CAI9120001.1"/>
    <property type="molecule type" value="Genomic_DNA"/>
</dbReference>
<keyword evidence="2" id="KW-0812">Transmembrane</keyword>
<accession>A0AA35UF78</accession>
<comment type="caution">
    <text evidence="3">The sequence shown here is derived from an EMBL/GenBank/DDBJ whole genome shotgun (WGS) entry which is preliminary data.</text>
</comment>
<feature type="region of interest" description="Disordered" evidence="1">
    <location>
        <begin position="1"/>
        <end position="30"/>
    </location>
</feature>
<dbReference type="AlphaFoldDB" id="A0AA35UF78"/>
<organism evidence="3 4">
    <name type="scientific">Brytella acorum</name>
    <dbReference type="NCBI Taxonomy" id="2959299"/>
    <lineage>
        <taxon>Bacteria</taxon>
        <taxon>Pseudomonadati</taxon>
        <taxon>Pseudomonadota</taxon>
        <taxon>Alphaproteobacteria</taxon>
        <taxon>Acetobacterales</taxon>
        <taxon>Acetobacteraceae</taxon>
        <taxon>Brytella</taxon>
    </lineage>
</organism>
<sequence length="59" mass="6560">MTDLDRIMRQGSPQVTPDRAPDEKPAAHRTPSMTLFVTTAVVLVLISIGIEVFWPLPSR</sequence>
<protein>
    <submittedName>
        <fullName evidence="3">Uncharacterized protein</fullName>
    </submittedName>
</protein>
<reference evidence="3" key="1">
    <citation type="submission" date="2023-03" db="EMBL/GenBank/DDBJ databases">
        <authorList>
            <person name="Cleenwerck I."/>
        </authorList>
    </citation>
    <scope>NUCLEOTIDE SEQUENCE</scope>
    <source>
        <strain evidence="3">LMG 32879</strain>
    </source>
</reference>
<keyword evidence="2" id="KW-1133">Transmembrane helix</keyword>
<proteinExistence type="predicted"/>
<keyword evidence="4" id="KW-1185">Reference proteome</keyword>